<dbReference type="AlphaFoldDB" id="A0A077R327"/>
<feature type="domain" description="N-acetyltransferase" evidence="2">
    <location>
        <begin position="74"/>
        <end position="249"/>
    </location>
</feature>
<dbReference type="EMBL" id="HG529573">
    <property type="protein sequence ID" value="CDI53277.1"/>
    <property type="molecule type" value="Genomic_DNA"/>
</dbReference>
<dbReference type="GO" id="GO:0016747">
    <property type="term" value="F:acyltransferase activity, transferring groups other than amino-acyl groups"/>
    <property type="evidence" value="ECO:0007669"/>
    <property type="project" value="InterPro"/>
</dbReference>
<proteinExistence type="predicted"/>
<name>A0A077R327_9BASI</name>
<evidence type="ECO:0000259" key="2">
    <source>
        <dbReference type="PROSITE" id="PS51186"/>
    </source>
</evidence>
<reference evidence="3" key="1">
    <citation type="journal article" date="2014" name="Genome Biol. Evol.">
        <title>Gene Loss Rather Than Gene Gain Is Associated with a Host Jump from Monocots to Dicots in the Smut Fungus Melanopsichium pennsylvanicum.</title>
        <authorList>
            <person name="Sharma R."/>
            <person name="Mishra B."/>
            <person name="Runge F."/>
            <person name="Thines M."/>
        </authorList>
    </citation>
    <scope>NUCLEOTIDE SEQUENCE</scope>
    <source>
        <strain evidence="3">4</strain>
    </source>
</reference>
<accession>A0A077R327</accession>
<feature type="compositionally biased region" description="Basic and acidic residues" evidence="1">
    <location>
        <begin position="59"/>
        <end position="68"/>
    </location>
</feature>
<dbReference type="SUPFAM" id="SSF55729">
    <property type="entry name" value="Acyl-CoA N-acyltransferases (Nat)"/>
    <property type="match status" value="1"/>
</dbReference>
<feature type="region of interest" description="Disordered" evidence="1">
    <location>
        <begin position="43"/>
        <end position="68"/>
    </location>
</feature>
<organism evidence="3">
    <name type="scientific">Melanopsichium pennsylvanicum 4</name>
    <dbReference type="NCBI Taxonomy" id="1398559"/>
    <lineage>
        <taxon>Eukaryota</taxon>
        <taxon>Fungi</taxon>
        <taxon>Dikarya</taxon>
        <taxon>Basidiomycota</taxon>
        <taxon>Ustilaginomycotina</taxon>
        <taxon>Ustilaginomycetes</taxon>
        <taxon>Ustilaginales</taxon>
        <taxon>Ustilaginaceae</taxon>
        <taxon>Melanopsichium</taxon>
    </lineage>
</organism>
<dbReference type="InterPro" id="IPR000182">
    <property type="entry name" value="GNAT_dom"/>
</dbReference>
<protein>
    <submittedName>
        <fullName evidence="3">Phosphinothricin n-acetyltransferase</fullName>
    </submittedName>
</protein>
<keyword evidence="3" id="KW-0808">Transferase</keyword>
<dbReference type="PROSITE" id="PS51186">
    <property type="entry name" value="GNAT"/>
    <property type="match status" value="1"/>
</dbReference>
<dbReference type="Pfam" id="PF00583">
    <property type="entry name" value="Acetyltransf_1"/>
    <property type="match status" value="1"/>
</dbReference>
<feature type="compositionally biased region" description="Low complexity" evidence="1">
    <location>
        <begin position="43"/>
        <end position="55"/>
    </location>
</feature>
<sequence length="299" mass="32845">MCADPTSMFDHAAGQDWSSFLYASAPTLEPTTASPSASVVASTASLSTPSPSSVSIPTDKGKDGERRSSNNRVANLLVLTELRQATWARIYLSGISTGDAAISTCRIPTWKRFDEVMIKRHRHIAVHPRDNRTLGWIACFNPYPLLSCFYQDPQDSDAVVGPDGRQGRTVEIQVMVAEVERNKGVGTFLVNAILSSLQGDTRFSTVQASFFPENQACQRLFEKCGFEVVGTRKNAVTMLDGPTMGTWRDLITVQVKLPPLQSQTSQHQHQQPQETSVGTSTALNMTIDPNALFKRPRLD</sequence>
<dbReference type="Gene3D" id="3.40.630.30">
    <property type="match status" value="1"/>
</dbReference>
<feature type="compositionally biased region" description="Low complexity" evidence="1">
    <location>
        <begin position="260"/>
        <end position="276"/>
    </location>
</feature>
<evidence type="ECO:0000313" key="3">
    <source>
        <dbReference type="EMBL" id="CDI53277.1"/>
    </source>
</evidence>
<dbReference type="InterPro" id="IPR016181">
    <property type="entry name" value="Acyl_CoA_acyltransferase"/>
</dbReference>
<evidence type="ECO:0000256" key="1">
    <source>
        <dbReference type="SAM" id="MobiDB-lite"/>
    </source>
</evidence>
<feature type="region of interest" description="Disordered" evidence="1">
    <location>
        <begin position="260"/>
        <end position="282"/>
    </location>
</feature>